<dbReference type="PROSITE" id="PS01124">
    <property type="entry name" value="HTH_ARAC_FAMILY_2"/>
    <property type="match status" value="1"/>
</dbReference>
<proteinExistence type="predicted"/>
<accession>A0A1N6IB06</accession>
<dbReference type="EMBL" id="FSRU01000001">
    <property type="protein sequence ID" value="SIO29202.1"/>
    <property type="molecule type" value="Genomic_DNA"/>
</dbReference>
<dbReference type="SMART" id="SM00342">
    <property type="entry name" value="HTH_ARAC"/>
    <property type="match status" value="1"/>
</dbReference>
<dbReference type="PRINTS" id="PR00032">
    <property type="entry name" value="HTHARAC"/>
</dbReference>
<evidence type="ECO:0000256" key="2">
    <source>
        <dbReference type="ARBA" id="ARBA00023125"/>
    </source>
</evidence>
<dbReference type="InterPro" id="IPR009057">
    <property type="entry name" value="Homeodomain-like_sf"/>
</dbReference>
<dbReference type="PANTHER" id="PTHR46796">
    <property type="entry name" value="HTH-TYPE TRANSCRIPTIONAL ACTIVATOR RHAS-RELATED"/>
    <property type="match status" value="1"/>
</dbReference>
<dbReference type="PANTHER" id="PTHR46796:SF14">
    <property type="entry name" value="TRANSCRIPTIONAL REGULATORY PROTEIN"/>
    <property type="match status" value="1"/>
</dbReference>
<keyword evidence="1" id="KW-0805">Transcription regulation</keyword>
<name>A0A1N6IB06_9BURK</name>
<sequence>MSRQSQYAASLGRAASADAGSGLGACFTTNFSASERSIVGVEERWRCPPLSTVDAATTDRILAGSWSWSEGGAAQREVSSVGDERFYTVGISLSATTLRFQHDGRVLCDGPVMPGSIQITAPGASVKAVYAAPCRVMHLFVAPDLVSRRYEEAEGQLARPDLADHSPGIFRDIAVERLALALQDANPLADTFGRMYADSVCDAIMARLLARGADDMSARAMAKGASLPRWRLRRALDFMEANLANPIGLAEVAASTGLTRMHFAAQFRSTTGYSPHAYLLRRRLEHAQMLLSSSEFSVLNVALSCGFSSHAHFTAVFKRMIGEPPNAWRMRMRGGRLANEPRGEAAACDAS</sequence>
<reference evidence="5 6" key="1">
    <citation type="submission" date="2016-11" db="EMBL/GenBank/DDBJ databases">
        <authorList>
            <person name="Jaros S."/>
            <person name="Januszkiewicz K."/>
            <person name="Wedrychowicz H."/>
        </authorList>
    </citation>
    <scope>NUCLEOTIDE SEQUENCE [LARGE SCALE GENOMIC DNA]</scope>
    <source>
        <strain evidence="5 6">GAS95</strain>
    </source>
</reference>
<dbReference type="InterPro" id="IPR018062">
    <property type="entry name" value="HTH_AraC-typ_CS"/>
</dbReference>
<dbReference type="Gene3D" id="1.10.10.60">
    <property type="entry name" value="Homeodomain-like"/>
    <property type="match status" value="2"/>
</dbReference>
<dbReference type="Pfam" id="PF12833">
    <property type="entry name" value="HTH_18"/>
    <property type="match status" value="1"/>
</dbReference>
<dbReference type="GO" id="GO:0003700">
    <property type="term" value="F:DNA-binding transcription factor activity"/>
    <property type="evidence" value="ECO:0007669"/>
    <property type="project" value="InterPro"/>
</dbReference>
<protein>
    <submittedName>
        <fullName evidence="5">Transcriptional regulator, AraC family</fullName>
    </submittedName>
</protein>
<dbReference type="SUPFAM" id="SSF46689">
    <property type="entry name" value="Homeodomain-like"/>
    <property type="match status" value="2"/>
</dbReference>
<evidence type="ECO:0000259" key="4">
    <source>
        <dbReference type="PROSITE" id="PS01124"/>
    </source>
</evidence>
<feature type="domain" description="HTH araC/xylS-type" evidence="4">
    <location>
        <begin position="233"/>
        <end position="331"/>
    </location>
</feature>
<dbReference type="GO" id="GO:0043565">
    <property type="term" value="F:sequence-specific DNA binding"/>
    <property type="evidence" value="ECO:0007669"/>
    <property type="project" value="InterPro"/>
</dbReference>
<gene>
    <name evidence="5" type="ORF">SAMN05444165_1998</name>
</gene>
<dbReference type="InterPro" id="IPR050204">
    <property type="entry name" value="AraC_XylS_family_regulators"/>
</dbReference>
<dbReference type="RefSeq" id="WP_171991626.1">
    <property type="nucleotide sequence ID" value="NZ_FSRU01000001.1"/>
</dbReference>
<dbReference type="AlphaFoldDB" id="A0A1N6IB06"/>
<evidence type="ECO:0000313" key="6">
    <source>
        <dbReference type="Proteomes" id="UP000185151"/>
    </source>
</evidence>
<organism evidence="5 6">
    <name type="scientific">Paraburkholderia phenazinium</name>
    <dbReference type="NCBI Taxonomy" id="60549"/>
    <lineage>
        <taxon>Bacteria</taxon>
        <taxon>Pseudomonadati</taxon>
        <taxon>Pseudomonadota</taxon>
        <taxon>Betaproteobacteria</taxon>
        <taxon>Burkholderiales</taxon>
        <taxon>Burkholderiaceae</taxon>
        <taxon>Paraburkholderia</taxon>
    </lineage>
</organism>
<keyword evidence="3" id="KW-0804">Transcription</keyword>
<keyword evidence="6" id="KW-1185">Reference proteome</keyword>
<evidence type="ECO:0000256" key="1">
    <source>
        <dbReference type="ARBA" id="ARBA00023015"/>
    </source>
</evidence>
<evidence type="ECO:0000256" key="3">
    <source>
        <dbReference type="ARBA" id="ARBA00023163"/>
    </source>
</evidence>
<dbReference type="InterPro" id="IPR020449">
    <property type="entry name" value="Tscrpt_reg_AraC-type_HTH"/>
</dbReference>
<evidence type="ECO:0000313" key="5">
    <source>
        <dbReference type="EMBL" id="SIO29202.1"/>
    </source>
</evidence>
<dbReference type="InterPro" id="IPR018060">
    <property type="entry name" value="HTH_AraC"/>
</dbReference>
<dbReference type="Proteomes" id="UP000185151">
    <property type="component" value="Unassembled WGS sequence"/>
</dbReference>
<keyword evidence="2" id="KW-0238">DNA-binding</keyword>
<dbReference type="PROSITE" id="PS00041">
    <property type="entry name" value="HTH_ARAC_FAMILY_1"/>
    <property type="match status" value="1"/>
</dbReference>